<feature type="domain" description="NADH-quinone oxidoreductase subunit D" evidence="2">
    <location>
        <begin position="163"/>
        <end position="436"/>
    </location>
</feature>
<comment type="similarity">
    <text evidence="1">Belongs to the complex I 49 kDa subunit family.</text>
</comment>
<dbReference type="PANTHER" id="PTHR11993">
    <property type="entry name" value="NADH-UBIQUINONE OXIDOREDUCTASE 49 KDA SUBUNIT"/>
    <property type="match status" value="1"/>
</dbReference>
<dbReference type="InterPro" id="IPR001135">
    <property type="entry name" value="NADH_Q_OxRdtase_suD"/>
</dbReference>
<dbReference type="GO" id="GO:0051287">
    <property type="term" value="F:NAD binding"/>
    <property type="evidence" value="ECO:0007669"/>
    <property type="project" value="InterPro"/>
</dbReference>
<keyword evidence="1" id="KW-0830">Ubiquinone</keyword>
<comment type="catalytic activity">
    <reaction evidence="1">
        <text>a quinone + NADH + 5 H(+)(in) = a quinol + NAD(+) + 4 H(+)(out)</text>
        <dbReference type="Rhea" id="RHEA:57888"/>
        <dbReference type="ChEBI" id="CHEBI:15378"/>
        <dbReference type="ChEBI" id="CHEBI:24646"/>
        <dbReference type="ChEBI" id="CHEBI:57540"/>
        <dbReference type="ChEBI" id="CHEBI:57945"/>
        <dbReference type="ChEBI" id="CHEBI:132124"/>
    </reaction>
</comment>
<dbReference type="GO" id="GO:0005886">
    <property type="term" value="C:plasma membrane"/>
    <property type="evidence" value="ECO:0007669"/>
    <property type="project" value="UniProtKB-SubCell"/>
</dbReference>
<gene>
    <name evidence="1 3" type="primary">nuoD</name>
    <name evidence="3" type="ORF">KM92DES2_10552</name>
</gene>
<proteinExistence type="inferred from homology"/>
<evidence type="ECO:0000259" key="2">
    <source>
        <dbReference type="Pfam" id="PF00346"/>
    </source>
</evidence>
<keyword evidence="1" id="KW-1278">Translocase</keyword>
<keyword evidence="3" id="KW-0560">Oxidoreductase</keyword>
<sequence length="436" mass="48774">MSEIRKQSIECPVRHGQPVGRQNVQELLGRELPEDADNFDCFDESDEDRTSLRLGPQHPATHGVLRLDLELEGETILSCDPQVGYLHRGFEKMAETFTYAQALTLTDRLDYIAAMSNNTGYCLAVEKLLGVQAPLRARYIRTIACEMSRLCSHLLWLATHALDIGAMTVFLYCFREREMLLDLFEDLCGARLTLTYPRIGGVRQDVTGRFMDGLQDFLNIFPKRILEYETLLDTNRIWLQRTVGVGVLNGKEALALGLTGACLRGSGVDYDVRKHEPYDAYDLVDFEVPLGSDGDIYARYRCRMEEMRQSVRILQQCVDQLPPGATLAADAPDLLMPYRAWRSEAETALFGGSLRQVMHDNNIYMPGDVYVATEAPKGELGFYFVSDGSSRPYRMHVRGPSFIHIGALASIAPGGLIADLIANIGSMDVVLGESDR</sequence>
<reference evidence="3" key="1">
    <citation type="submission" date="2016-04" db="EMBL/GenBank/DDBJ databases">
        <authorList>
            <person name="Evans L.H."/>
            <person name="Alamgir A."/>
            <person name="Owens N."/>
            <person name="Weber N.D."/>
            <person name="Virtaneva K."/>
            <person name="Barbian K."/>
            <person name="Babar A."/>
            <person name="Rosenke K."/>
        </authorList>
    </citation>
    <scope>NUCLEOTIDE SEQUENCE</scope>
    <source>
        <strain evidence="3">92-2</strain>
    </source>
</reference>
<dbReference type="PANTHER" id="PTHR11993:SF10">
    <property type="entry name" value="NADH DEHYDROGENASE [UBIQUINONE] IRON-SULFUR PROTEIN 2, MITOCHONDRIAL"/>
    <property type="match status" value="1"/>
</dbReference>
<accession>A0A212J5B9</accession>
<comment type="subunit">
    <text evidence="1">NDH-1 is composed of 14 different subunits. Subunits NuoB, C, D, E, F, and G constitute the peripheral sector of the complex.</text>
</comment>
<evidence type="ECO:0000256" key="1">
    <source>
        <dbReference type="HAMAP-Rule" id="MF_01358"/>
    </source>
</evidence>
<keyword evidence="1" id="KW-0874">Quinone</keyword>
<dbReference type="InterPro" id="IPR029014">
    <property type="entry name" value="NiFe-Hase_large"/>
</dbReference>
<comment type="subcellular location">
    <subcellularLocation>
        <location evidence="1">Cell membrane</location>
        <topology evidence="1">Peripheral membrane protein</topology>
        <orientation evidence="1">Cytoplasmic side</orientation>
    </subcellularLocation>
</comment>
<keyword evidence="1" id="KW-0472">Membrane</keyword>
<dbReference type="Gene3D" id="1.10.645.10">
    <property type="entry name" value="Cytochrome-c3 Hydrogenase, chain B"/>
    <property type="match status" value="1"/>
</dbReference>
<name>A0A212J5B9_9BACT</name>
<dbReference type="AlphaFoldDB" id="A0A212J5B9"/>
<dbReference type="EC" id="7.1.1.-" evidence="1"/>
<keyword evidence="1" id="KW-0520">NAD</keyword>
<comment type="function">
    <text evidence="1">NDH-1 shuttles electrons from NADH, via FMN and iron-sulfur (Fe-S) centers, to quinones in the respiratory chain. The immediate electron acceptor for the enzyme in this species is believed to be ubiquinone. Couples the redox reaction to proton translocation (for every two electrons transferred, four hydrogen ions are translocated across the cytoplasmic membrane), and thus conserves the redox energy in a proton gradient.</text>
</comment>
<keyword evidence="1" id="KW-0813">Transport</keyword>
<evidence type="ECO:0000313" key="3">
    <source>
        <dbReference type="EMBL" id="SBV94616.1"/>
    </source>
</evidence>
<dbReference type="RefSeq" id="WP_192111324.1">
    <property type="nucleotide sequence ID" value="NZ_LT598928.1"/>
</dbReference>
<keyword evidence="1" id="KW-1003">Cell membrane</keyword>
<dbReference type="Pfam" id="PF00346">
    <property type="entry name" value="Complex1_49kDa"/>
    <property type="match status" value="1"/>
</dbReference>
<dbReference type="EMBL" id="FLUP01000001">
    <property type="protein sequence ID" value="SBV94616.1"/>
    <property type="molecule type" value="Genomic_DNA"/>
</dbReference>
<dbReference type="NCBIfam" id="NF004739">
    <property type="entry name" value="PRK06075.1"/>
    <property type="match status" value="1"/>
</dbReference>
<dbReference type="GO" id="GO:0048038">
    <property type="term" value="F:quinone binding"/>
    <property type="evidence" value="ECO:0007669"/>
    <property type="project" value="UniProtKB-KW"/>
</dbReference>
<dbReference type="NCBIfam" id="TIGR01962">
    <property type="entry name" value="NuoD"/>
    <property type="match status" value="1"/>
</dbReference>
<dbReference type="InterPro" id="IPR022885">
    <property type="entry name" value="NDH1_su_D/H"/>
</dbReference>
<organism evidence="3">
    <name type="scientific">uncultured Desulfovibrio sp</name>
    <dbReference type="NCBI Taxonomy" id="167968"/>
    <lineage>
        <taxon>Bacteria</taxon>
        <taxon>Pseudomonadati</taxon>
        <taxon>Thermodesulfobacteriota</taxon>
        <taxon>Desulfovibrionia</taxon>
        <taxon>Desulfovibrionales</taxon>
        <taxon>Desulfovibrionaceae</taxon>
        <taxon>Desulfovibrio</taxon>
        <taxon>environmental samples</taxon>
    </lineage>
</organism>
<dbReference type="GO" id="GO:0050136">
    <property type="term" value="F:NADH dehydrogenase (quinone) (non-electrogenic) activity"/>
    <property type="evidence" value="ECO:0007669"/>
    <property type="project" value="UniProtKB-UniRule"/>
</dbReference>
<protein>
    <recommendedName>
        <fullName evidence="1">NADH-quinone oxidoreductase subunit D</fullName>
        <ecNumber evidence="1">7.1.1.-</ecNumber>
    </recommendedName>
    <alternativeName>
        <fullName evidence="1">NADH dehydrogenase I subunit D</fullName>
    </alternativeName>
    <alternativeName>
        <fullName evidence="1">NDH-1 subunit D</fullName>
    </alternativeName>
</protein>
<dbReference type="SUPFAM" id="SSF56762">
    <property type="entry name" value="HydB/Nqo4-like"/>
    <property type="match status" value="1"/>
</dbReference>
<dbReference type="HAMAP" id="MF_01358">
    <property type="entry name" value="NDH1_NuoD"/>
    <property type="match status" value="1"/>
</dbReference>